<dbReference type="PANTHER" id="PTHR31501">
    <property type="entry name" value="CALCIUM RELEASE-ACTIVATED CALCIUM CHANNEL PROTEIN 1"/>
    <property type="match status" value="1"/>
</dbReference>
<evidence type="ECO:0000256" key="4">
    <source>
        <dbReference type="ARBA" id="ARBA00022989"/>
    </source>
</evidence>
<keyword evidence="3 6" id="KW-0812">Transmembrane</keyword>
<dbReference type="AlphaFoldDB" id="A0A814R2P4"/>
<evidence type="ECO:0000256" key="5">
    <source>
        <dbReference type="ARBA" id="ARBA00023136"/>
    </source>
</evidence>
<dbReference type="OrthoDB" id="61124at2759"/>
<gene>
    <name evidence="7" type="ORF">EDS130_LOCUS21414</name>
</gene>
<feature type="transmembrane region" description="Helical" evidence="6">
    <location>
        <begin position="171"/>
        <end position="193"/>
    </location>
</feature>
<feature type="transmembrane region" description="Helical" evidence="6">
    <location>
        <begin position="133"/>
        <end position="159"/>
    </location>
</feature>
<dbReference type="PANTHER" id="PTHR31501:SF7">
    <property type="entry name" value="CALCIUM RELEASE-ACTIVATED CALCIUM CHANNEL PROTEIN 1"/>
    <property type="match status" value="1"/>
</dbReference>
<evidence type="ECO:0000313" key="8">
    <source>
        <dbReference type="Proteomes" id="UP000663852"/>
    </source>
</evidence>
<dbReference type="EMBL" id="CAJNOJ010000108">
    <property type="protein sequence ID" value="CAF1127898.1"/>
    <property type="molecule type" value="Genomic_DNA"/>
</dbReference>
<evidence type="ECO:0000256" key="3">
    <source>
        <dbReference type="ARBA" id="ARBA00022692"/>
    </source>
</evidence>
<dbReference type="GO" id="GO:0015279">
    <property type="term" value="F:store-operated calcium channel activity"/>
    <property type="evidence" value="ECO:0007669"/>
    <property type="project" value="TreeGrafter"/>
</dbReference>
<dbReference type="Proteomes" id="UP000663852">
    <property type="component" value="Unassembled WGS sequence"/>
</dbReference>
<dbReference type="GO" id="GO:0016020">
    <property type="term" value="C:membrane"/>
    <property type="evidence" value="ECO:0007669"/>
    <property type="project" value="UniProtKB-SubCell"/>
</dbReference>
<dbReference type="GO" id="GO:0002115">
    <property type="term" value="P:store-operated calcium entry"/>
    <property type="evidence" value="ECO:0007669"/>
    <property type="project" value="TreeGrafter"/>
</dbReference>
<dbReference type="InterPro" id="IPR012446">
    <property type="entry name" value="CRAC_channel"/>
</dbReference>
<comment type="subcellular location">
    <subcellularLocation>
        <location evidence="1">Membrane</location>
        <topology evidence="1">Multi-pass membrane protein</topology>
    </subcellularLocation>
</comment>
<reference evidence="7" key="1">
    <citation type="submission" date="2021-02" db="EMBL/GenBank/DDBJ databases">
        <authorList>
            <person name="Nowell W R."/>
        </authorList>
    </citation>
    <scope>NUCLEOTIDE SEQUENCE</scope>
</reference>
<proteinExistence type="inferred from homology"/>
<dbReference type="Pfam" id="PF07856">
    <property type="entry name" value="Orai-1"/>
    <property type="match status" value="1"/>
</dbReference>
<keyword evidence="5 6" id="KW-0472">Membrane</keyword>
<evidence type="ECO:0000256" key="2">
    <source>
        <dbReference type="ARBA" id="ARBA00008062"/>
    </source>
</evidence>
<accession>A0A814R2P4</accession>
<comment type="caution">
    <text evidence="7">The sequence shown here is derived from an EMBL/GenBank/DDBJ whole genome shotgun (WGS) entry which is preliminary data.</text>
</comment>
<dbReference type="Gene3D" id="1.20.140.140">
    <property type="entry name" value="Calcium release-activated calcium channel protein Orai"/>
    <property type="match status" value="1"/>
</dbReference>
<comment type="similarity">
    <text evidence="2">Belongs to the Orai family.</text>
</comment>
<dbReference type="InterPro" id="IPR038350">
    <property type="entry name" value="Orai_sf"/>
</dbReference>
<feature type="transmembrane region" description="Helical" evidence="6">
    <location>
        <begin position="79"/>
        <end position="106"/>
    </location>
</feature>
<name>A0A814R2P4_ADIRI</name>
<protein>
    <submittedName>
        <fullName evidence="7">Uncharacterized protein</fullName>
    </submittedName>
</protein>
<keyword evidence="4 6" id="KW-1133">Transmembrane helix</keyword>
<organism evidence="7 8">
    <name type="scientific">Adineta ricciae</name>
    <name type="common">Rotifer</name>
    <dbReference type="NCBI Taxonomy" id="249248"/>
    <lineage>
        <taxon>Eukaryota</taxon>
        <taxon>Metazoa</taxon>
        <taxon>Spiralia</taxon>
        <taxon>Gnathifera</taxon>
        <taxon>Rotifera</taxon>
        <taxon>Eurotatoria</taxon>
        <taxon>Bdelloidea</taxon>
        <taxon>Adinetida</taxon>
        <taxon>Adinetidae</taxon>
        <taxon>Adineta</taxon>
    </lineage>
</organism>
<feature type="transmembrane region" description="Helical" evidence="6">
    <location>
        <begin position="48"/>
        <end position="67"/>
    </location>
</feature>
<sequence>MDVIQVQLIKLVMRINTDTVAPTPSRNVHKEDQRLHNLLYRKSKLESVNETSALLSGFAIVAIVELSLDSYIEHKSGDALIICYAIVSCLLVGIHLLALLMSMCILPELKSVIRQSDVWMNNENTKPLSSLNIYIEIAWVVSTGLGLFLFIIELCLIFWIKVSGFSQTAAIAALVTLCLVGCPFILFAVGFYFRVARAKVHLHQTDLETIERGAIARGIFTSNVTNPTITTIEINR</sequence>
<evidence type="ECO:0000256" key="1">
    <source>
        <dbReference type="ARBA" id="ARBA00004141"/>
    </source>
</evidence>
<evidence type="ECO:0000256" key="6">
    <source>
        <dbReference type="SAM" id="Phobius"/>
    </source>
</evidence>
<evidence type="ECO:0000313" key="7">
    <source>
        <dbReference type="EMBL" id="CAF1127898.1"/>
    </source>
</evidence>